<organism evidence="9 10">
    <name type="scientific">Diceros bicornis minor</name>
    <name type="common">South-central black rhinoceros</name>
    <dbReference type="NCBI Taxonomy" id="77932"/>
    <lineage>
        <taxon>Eukaryota</taxon>
        <taxon>Metazoa</taxon>
        <taxon>Chordata</taxon>
        <taxon>Craniata</taxon>
        <taxon>Vertebrata</taxon>
        <taxon>Euteleostomi</taxon>
        <taxon>Mammalia</taxon>
        <taxon>Eutheria</taxon>
        <taxon>Laurasiatheria</taxon>
        <taxon>Perissodactyla</taxon>
        <taxon>Rhinocerotidae</taxon>
        <taxon>Diceros</taxon>
    </lineage>
</organism>
<dbReference type="EMBL" id="JACDTQ010002758">
    <property type="protein sequence ID" value="KAF5915718.1"/>
    <property type="molecule type" value="Genomic_DNA"/>
</dbReference>
<comment type="similarity">
    <text evidence="6">Belongs to the CIMIP2 family.</text>
</comment>
<dbReference type="Pfam" id="PF10629">
    <property type="entry name" value="CMI2B-like"/>
    <property type="match status" value="1"/>
</dbReference>
<keyword evidence="3" id="KW-0969">Cilium</keyword>
<evidence type="ECO:0000256" key="3">
    <source>
        <dbReference type="ARBA" id="ARBA00022846"/>
    </source>
</evidence>
<comment type="subunit">
    <text evidence="7">Microtubule inner protein component of sperm flagellar doublet microtubules.</text>
</comment>
<dbReference type="GO" id="GO:0005929">
    <property type="term" value="C:cilium"/>
    <property type="evidence" value="ECO:0007669"/>
    <property type="project" value="UniProtKB-ARBA"/>
</dbReference>
<sequence>LPSVLAWGGCSLPTGGRTAFWSRQTSEPLLSCSAGLGPGRHLTSAPPLAAPLALPPASGLAPLPWTQYTQPRASAQRETKGTAWVPTAMASTFILGLNPHYMPGYTGHCPLLRSSMGQTYGQANGQLLRGSPGLA</sequence>
<evidence type="ECO:0000256" key="1">
    <source>
        <dbReference type="ARBA" id="ARBA00004611"/>
    </source>
</evidence>
<evidence type="ECO:0000256" key="5">
    <source>
        <dbReference type="ARBA" id="ARBA00023273"/>
    </source>
</evidence>
<accession>A0A7J7EIZ7</accession>
<keyword evidence="4" id="KW-0206">Cytoskeleton</keyword>
<feature type="non-terminal residue" evidence="9">
    <location>
        <position position="1"/>
    </location>
</feature>
<comment type="caution">
    <text evidence="9">The sequence shown here is derived from an EMBL/GenBank/DDBJ whole genome shotgun (WGS) entry which is preliminary data.</text>
</comment>
<evidence type="ECO:0000313" key="10">
    <source>
        <dbReference type="Proteomes" id="UP000551758"/>
    </source>
</evidence>
<keyword evidence="2" id="KW-0963">Cytoplasm</keyword>
<keyword evidence="10" id="KW-1185">Reference proteome</keyword>
<comment type="subcellular location">
    <subcellularLocation>
        <location evidence="1">Cytoplasm</location>
        <location evidence="1">Cytoskeleton</location>
        <location evidence="1">Flagellum axoneme</location>
    </subcellularLocation>
</comment>
<keyword evidence="3" id="KW-0282">Flagellum</keyword>
<dbReference type="Proteomes" id="UP000551758">
    <property type="component" value="Unassembled WGS sequence"/>
</dbReference>
<gene>
    <name evidence="9" type="ORF">HPG69_011531</name>
</gene>
<proteinExistence type="inferred from homology"/>
<feature type="domain" description="Ciliary microtubule inner protein 2A-C-like" evidence="8">
    <location>
        <begin position="98"/>
        <end position="128"/>
    </location>
</feature>
<evidence type="ECO:0000256" key="6">
    <source>
        <dbReference type="ARBA" id="ARBA00035661"/>
    </source>
</evidence>
<protein>
    <recommendedName>
        <fullName evidence="8">Ciliary microtubule inner protein 2A-C-like domain-containing protein</fullName>
    </recommendedName>
</protein>
<name>A0A7J7EIZ7_DICBM</name>
<evidence type="ECO:0000256" key="7">
    <source>
        <dbReference type="ARBA" id="ARBA00046435"/>
    </source>
</evidence>
<reference evidence="9 10" key="1">
    <citation type="journal article" date="2020" name="Mol. Biol. Evol.">
        <title>Interspecific Gene Flow and the Evolution of Specialization in Black and White Rhinoceros.</title>
        <authorList>
            <person name="Moodley Y."/>
            <person name="Westbury M.V."/>
            <person name="Russo I.M."/>
            <person name="Gopalakrishnan S."/>
            <person name="Rakotoarivelo A."/>
            <person name="Olsen R.A."/>
            <person name="Prost S."/>
            <person name="Tunstall T."/>
            <person name="Ryder O.A."/>
            <person name="Dalen L."/>
            <person name="Bruford M.W."/>
        </authorList>
    </citation>
    <scope>NUCLEOTIDE SEQUENCE [LARGE SCALE GENOMIC DNA]</scope>
    <source>
        <strain evidence="9">SBR-YM</strain>
        <tissue evidence="9">Skin</tissue>
    </source>
</reference>
<dbReference type="InterPro" id="IPR018902">
    <property type="entry name" value="CMI2A-C-like_dom"/>
</dbReference>
<evidence type="ECO:0000259" key="8">
    <source>
        <dbReference type="Pfam" id="PF10629"/>
    </source>
</evidence>
<evidence type="ECO:0000256" key="2">
    <source>
        <dbReference type="ARBA" id="ARBA00022490"/>
    </source>
</evidence>
<dbReference type="AlphaFoldDB" id="A0A7J7EIZ7"/>
<evidence type="ECO:0000313" key="9">
    <source>
        <dbReference type="EMBL" id="KAF5915718.1"/>
    </source>
</evidence>
<keyword evidence="5" id="KW-0966">Cell projection</keyword>
<evidence type="ECO:0000256" key="4">
    <source>
        <dbReference type="ARBA" id="ARBA00023212"/>
    </source>
</evidence>
<dbReference type="GO" id="GO:0015630">
    <property type="term" value="C:microtubule cytoskeleton"/>
    <property type="evidence" value="ECO:0007669"/>
    <property type="project" value="UniProtKB-ARBA"/>
</dbReference>